<sequence length="589" mass="65993">MRIILNLALITLLLVSNNISAQQLPLPFQDGTNVKSRTSSLVYNYLTPTRIIWTSDNNSEKHVINTQSILKQGTGQADLNAGTYLKLIGDNTNKGGIILDFGKEIQGGLEIITSINNKNPAGKVRIRFGESVAETMSDIGGEGGATNDHAMRDFIVTLPWLGRLTVGDSGFRFVRIDVVDPDTEVEIKEISAAFAYRDIPYLGSFRCNDERLNQIWLTGAYTVHLNMQDYLWDAIKRDRLVWVGDLHPEVMTINAVFGYNNVVPKSLDLARDITPLPAWMNGISSYSMWWIIIHRDWYLYQGNLEYLKEQQEYMSRLLKLLSEKIDNNGKEILDGNRFLDWPSSENPQVIHAGLQSMMVMTFDAGEELSRILNDKESEKLCQSALKKLRKYVPDITSSKQAASLLSLSGLIAPKKANDEVLAQNGVHGMSTFYGYYMLNARAKAGDYKGAIDNIREYWGAMLDLGATSFWEDFDIDWMKNAARIDEVVPEGKVNVHASYGGYCYKGYRHSFCHGWASGPTTWLSRHVLGVEPLEAGCKKVRITPNLGDLEWAEGAFPTPHGIIEIKHTKQADGKIKSEIKAPEGVVVVK</sequence>
<evidence type="ECO:0000256" key="1">
    <source>
        <dbReference type="SAM" id="SignalP"/>
    </source>
</evidence>
<dbReference type="RefSeq" id="WP_296940405.1">
    <property type="nucleotide sequence ID" value="NZ_LT599032.1"/>
</dbReference>
<name>A0A212JEC5_9BACT</name>
<reference evidence="4" key="1">
    <citation type="submission" date="2016-04" db="EMBL/GenBank/DDBJ databases">
        <authorList>
            <person name="Evans L.H."/>
            <person name="Alamgir A."/>
            <person name="Owens N."/>
            <person name="Weber N.D."/>
            <person name="Virtaneva K."/>
            <person name="Barbian K."/>
            <person name="Babar A."/>
            <person name="Rosenke K."/>
        </authorList>
    </citation>
    <scope>NUCLEOTIDE SEQUENCE</scope>
    <source>
        <strain evidence="4">86-1</strain>
    </source>
</reference>
<dbReference type="PANTHER" id="PTHR34987">
    <property type="entry name" value="C, PUTATIVE (AFU_ORTHOLOGUE AFUA_3G02880)-RELATED"/>
    <property type="match status" value="1"/>
</dbReference>
<keyword evidence="1" id="KW-0732">Signal</keyword>
<dbReference type="SUPFAM" id="SSF48208">
    <property type="entry name" value="Six-hairpin glycosidases"/>
    <property type="match status" value="1"/>
</dbReference>
<evidence type="ECO:0000313" key="4">
    <source>
        <dbReference type="EMBL" id="SBV97770.1"/>
    </source>
</evidence>
<accession>A0A212JEC5</accession>
<dbReference type="InterPro" id="IPR008928">
    <property type="entry name" value="6-hairpin_glycosidase_sf"/>
</dbReference>
<dbReference type="EMBL" id="FLUM01000001">
    <property type="protein sequence ID" value="SBV97770.1"/>
    <property type="molecule type" value="Genomic_DNA"/>
</dbReference>
<evidence type="ECO:0000259" key="3">
    <source>
        <dbReference type="Pfam" id="PF17390"/>
    </source>
</evidence>
<gene>
    <name evidence="4" type="ORF">KL86DYS1_11996</name>
</gene>
<feature type="domain" description="Alpha-L-rhamnosidase C-terminal" evidence="3">
    <location>
        <begin position="529"/>
        <end position="585"/>
    </location>
</feature>
<dbReference type="InterPro" id="IPR012341">
    <property type="entry name" value="6hp_glycosidase-like_sf"/>
</dbReference>
<dbReference type="AlphaFoldDB" id="A0A212JEC5"/>
<organism evidence="4">
    <name type="scientific">uncultured Dysgonomonas sp</name>
    <dbReference type="NCBI Taxonomy" id="206096"/>
    <lineage>
        <taxon>Bacteria</taxon>
        <taxon>Pseudomonadati</taxon>
        <taxon>Bacteroidota</taxon>
        <taxon>Bacteroidia</taxon>
        <taxon>Bacteroidales</taxon>
        <taxon>Dysgonomonadaceae</taxon>
        <taxon>Dysgonomonas</taxon>
        <taxon>environmental samples</taxon>
    </lineage>
</organism>
<dbReference type="GO" id="GO:0005975">
    <property type="term" value="P:carbohydrate metabolic process"/>
    <property type="evidence" value="ECO:0007669"/>
    <property type="project" value="InterPro"/>
</dbReference>
<feature type="signal peptide" evidence="1">
    <location>
        <begin position="1"/>
        <end position="21"/>
    </location>
</feature>
<protein>
    <recommendedName>
        <fullName evidence="5">Alpha-L-rhamnosidase</fullName>
    </recommendedName>
</protein>
<dbReference type="Gene3D" id="1.50.10.10">
    <property type="match status" value="1"/>
</dbReference>
<dbReference type="Pfam" id="PF17390">
    <property type="entry name" value="Bac_rhamnosid_C"/>
    <property type="match status" value="1"/>
</dbReference>
<feature type="chain" id="PRO_5012374643" description="Alpha-L-rhamnosidase" evidence="1">
    <location>
        <begin position="22"/>
        <end position="589"/>
    </location>
</feature>
<dbReference type="Gene3D" id="2.60.420.10">
    <property type="entry name" value="Maltose phosphorylase, domain 3"/>
    <property type="match status" value="1"/>
</dbReference>
<evidence type="ECO:0008006" key="5">
    <source>
        <dbReference type="Google" id="ProtNLM"/>
    </source>
</evidence>
<feature type="domain" description="Alpha-L-rhamnosidase six-hairpin glycosidase" evidence="2">
    <location>
        <begin position="202"/>
        <end position="527"/>
    </location>
</feature>
<dbReference type="PANTHER" id="PTHR34987:SF6">
    <property type="entry name" value="ALPHA-L-RHAMNOSIDASE SIX-HAIRPIN GLYCOSIDASE DOMAIN-CONTAINING PROTEIN"/>
    <property type="match status" value="1"/>
</dbReference>
<evidence type="ECO:0000259" key="2">
    <source>
        <dbReference type="Pfam" id="PF17389"/>
    </source>
</evidence>
<dbReference type="Gene3D" id="2.60.120.260">
    <property type="entry name" value="Galactose-binding domain-like"/>
    <property type="match status" value="1"/>
</dbReference>
<proteinExistence type="predicted"/>
<dbReference type="Pfam" id="PF17389">
    <property type="entry name" value="Bac_rhamnosid6H"/>
    <property type="match status" value="1"/>
</dbReference>
<dbReference type="InterPro" id="IPR035396">
    <property type="entry name" value="Bac_rhamnosid6H"/>
</dbReference>
<dbReference type="InterPro" id="IPR035398">
    <property type="entry name" value="Bac_rhamnosid_C"/>
</dbReference>